<dbReference type="InterPro" id="IPR052340">
    <property type="entry name" value="RNase_Y/CdgJ"/>
</dbReference>
<reference evidence="2 3" key="1">
    <citation type="submission" date="2019-02" db="EMBL/GenBank/DDBJ databases">
        <title>Deep-cultivation of Planctomycetes and their phenomic and genomic characterization uncovers novel biology.</title>
        <authorList>
            <person name="Wiegand S."/>
            <person name="Jogler M."/>
            <person name="Boedeker C."/>
            <person name="Pinto D."/>
            <person name="Vollmers J."/>
            <person name="Rivas-Marin E."/>
            <person name="Kohn T."/>
            <person name="Peeters S.H."/>
            <person name="Heuer A."/>
            <person name="Rast P."/>
            <person name="Oberbeckmann S."/>
            <person name="Bunk B."/>
            <person name="Jeske O."/>
            <person name="Meyerdierks A."/>
            <person name="Storesund J.E."/>
            <person name="Kallscheuer N."/>
            <person name="Luecker S."/>
            <person name="Lage O.M."/>
            <person name="Pohl T."/>
            <person name="Merkel B.J."/>
            <person name="Hornburger P."/>
            <person name="Mueller R.-W."/>
            <person name="Bruemmer F."/>
            <person name="Labrenz M."/>
            <person name="Spormann A.M."/>
            <person name="Op Den Camp H."/>
            <person name="Overmann J."/>
            <person name="Amann R."/>
            <person name="Jetten M.S.M."/>
            <person name="Mascher T."/>
            <person name="Medema M.H."/>
            <person name="Devos D.P."/>
            <person name="Kaster A.-K."/>
            <person name="Ovreas L."/>
            <person name="Rohde M."/>
            <person name="Galperin M.Y."/>
            <person name="Jogler C."/>
        </authorList>
    </citation>
    <scope>NUCLEOTIDE SEQUENCE [LARGE SCALE GENOMIC DNA]</scope>
    <source>
        <strain evidence="2 3">CA54</strain>
    </source>
</reference>
<sequence>MIVNYTFSDDAAHLVQPRGVGLAWDRITQPNVPCGLIDSPRFQMLDFLMADIAWSSILDESLGSFTLAELPPTLELPALPHAVTQFTEKAGQDEVDLLELAKIVETDTGLTVELLRHVNSTYVGLRNKAKSVHQAMSMLGLRQTKNFVITTGMRGAVQSRQSKLINQSSFWNANLQKALFAREVAKLLKTDEDIAFSGALLQDFLMPVLTNDLMTEYMQFIQTREQQTQGLPEFEQAVFGWDHAIASACLARRWKLPDELVCCMLTHHYGLRILGHPVLGRSPAAAVALSAMLPDQLRQSRLGLDLLQRLQTKWKAFDLIAIAEKVDALHEENAMGVKNDFPLARRCQAAANSAEAYADGTLTRLAS</sequence>
<organism evidence="2 3">
    <name type="scientific">Symmachiella macrocystis</name>
    <dbReference type="NCBI Taxonomy" id="2527985"/>
    <lineage>
        <taxon>Bacteria</taxon>
        <taxon>Pseudomonadati</taxon>
        <taxon>Planctomycetota</taxon>
        <taxon>Planctomycetia</taxon>
        <taxon>Planctomycetales</taxon>
        <taxon>Planctomycetaceae</taxon>
        <taxon>Symmachiella</taxon>
    </lineage>
</organism>
<dbReference type="PROSITE" id="PS51833">
    <property type="entry name" value="HDOD"/>
    <property type="match status" value="1"/>
</dbReference>
<dbReference type="PANTHER" id="PTHR33525:SF3">
    <property type="entry name" value="RIBONUCLEASE Y"/>
    <property type="match status" value="1"/>
</dbReference>
<dbReference type="InterPro" id="IPR013976">
    <property type="entry name" value="HDOD"/>
</dbReference>
<dbReference type="EMBL" id="SJPP01000001">
    <property type="protein sequence ID" value="TWU14210.1"/>
    <property type="molecule type" value="Genomic_DNA"/>
</dbReference>
<feature type="domain" description="HDOD" evidence="1">
    <location>
        <begin position="76"/>
        <end position="270"/>
    </location>
</feature>
<dbReference type="AlphaFoldDB" id="A0A5C6BPR1"/>
<name>A0A5C6BPR1_9PLAN</name>
<gene>
    <name evidence="2" type="ORF">CA54_30530</name>
</gene>
<evidence type="ECO:0000313" key="2">
    <source>
        <dbReference type="EMBL" id="TWU14210.1"/>
    </source>
</evidence>
<dbReference type="SUPFAM" id="SSF109604">
    <property type="entry name" value="HD-domain/PDEase-like"/>
    <property type="match status" value="1"/>
</dbReference>
<comment type="caution">
    <text evidence="2">The sequence shown here is derived from an EMBL/GenBank/DDBJ whole genome shotgun (WGS) entry which is preliminary data.</text>
</comment>
<dbReference type="PANTHER" id="PTHR33525">
    <property type="match status" value="1"/>
</dbReference>
<proteinExistence type="predicted"/>
<evidence type="ECO:0000313" key="3">
    <source>
        <dbReference type="Proteomes" id="UP000320735"/>
    </source>
</evidence>
<evidence type="ECO:0000259" key="1">
    <source>
        <dbReference type="PROSITE" id="PS51833"/>
    </source>
</evidence>
<dbReference type="Gene3D" id="1.10.3210.10">
    <property type="entry name" value="Hypothetical protein af1432"/>
    <property type="match status" value="1"/>
</dbReference>
<keyword evidence="3" id="KW-1185">Reference proteome</keyword>
<protein>
    <submittedName>
        <fullName evidence="2">HDOD domain protein</fullName>
    </submittedName>
</protein>
<dbReference type="Pfam" id="PF08668">
    <property type="entry name" value="HDOD"/>
    <property type="match status" value="1"/>
</dbReference>
<accession>A0A5C6BPR1</accession>
<dbReference type="Proteomes" id="UP000320735">
    <property type="component" value="Unassembled WGS sequence"/>
</dbReference>
<dbReference type="RefSeq" id="WP_231963066.1">
    <property type="nucleotide sequence ID" value="NZ_SJPP01000001.1"/>
</dbReference>